<dbReference type="GO" id="GO:0005739">
    <property type="term" value="C:mitochondrion"/>
    <property type="evidence" value="ECO:0007669"/>
    <property type="project" value="UniProtKB-SubCell"/>
</dbReference>
<dbReference type="PANTHER" id="PTHR23354:SF62">
    <property type="entry name" value="MUSTARD, ISOFORM V"/>
    <property type="match status" value="1"/>
</dbReference>
<feature type="compositionally biased region" description="Polar residues" evidence="5">
    <location>
        <begin position="33"/>
        <end position="52"/>
    </location>
</feature>
<reference evidence="8" key="1">
    <citation type="submission" date="2022-08" db="UniProtKB">
        <authorList>
            <consortium name="EnsemblMetazoa"/>
        </authorList>
    </citation>
    <scope>IDENTIFICATION</scope>
    <source>
        <strain evidence="8">05x7-T-G4-1.051#20</strain>
    </source>
</reference>
<feature type="region of interest" description="Disordered" evidence="5">
    <location>
        <begin position="529"/>
        <end position="550"/>
    </location>
</feature>
<dbReference type="SMART" id="SM00584">
    <property type="entry name" value="TLDc"/>
    <property type="match status" value="1"/>
</dbReference>
<feature type="compositionally biased region" description="Polar residues" evidence="5">
    <location>
        <begin position="126"/>
        <end position="148"/>
    </location>
</feature>
<dbReference type="GO" id="GO:0006979">
    <property type="term" value="P:response to oxidative stress"/>
    <property type="evidence" value="ECO:0007669"/>
    <property type="project" value="TreeGrafter"/>
</dbReference>
<organism evidence="8 9">
    <name type="scientific">Magallana gigas</name>
    <name type="common">Pacific oyster</name>
    <name type="synonym">Crassostrea gigas</name>
    <dbReference type="NCBI Taxonomy" id="29159"/>
    <lineage>
        <taxon>Eukaryota</taxon>
        <taxon>Metazoa</taxon>
        <taxon>Spiralia</taxon>
        <taxon>Lophotrochozoa</taxon>
        <taxon>Mollusca</taxon>
        <taxon>Bivalvia</taxon>
        <taxon>Autobranchia</taxon>
        <taxon>Pteriomorphia</taxon>
        <taxon>Ostreida</taxon>
        <taxon>Ostreoidea</taxon>
        <taxon>Ostreidae</taxon>
        <taxon>Magallana</taxon>
    </lineage>
</organism>
<dbReference type="Gene3D" id="3.10.350.10">
    <property type="entry name" value="LysM domain"/>
    <property type="match status" value="1"/>
</dbReference>
<feature type="domain" description="TLDc" evidence="7">
    <location>
        <begin position="817"/>
        <end position="978"/>
    </location>
</feature>
<evidence type="ECO:0000256" key="5">
    <source>
        <dbReference type="SAM" id="MobiDB-lite"/>
    </source>
</evidence>
<keyword evidence="3" id="KW-0496">Mitochondrion</keyword>
<feature type="compositionally biased region" description="Basic and acidic residues" evidence="5">
    <location>
        <begin position="162"/>
        <end position="176"/>
    </location>
</feature>
<keyword evidence="9" id="KW-1185">Reference proteome</keyword>
<evidence type="ECO:0000256" key="4">
    <source>
        <dbReference type="ARBA" id="ARBA00040604"/>
    </source>
</evidence>
<dbReference type="AlphaFoldDB" id="A0A8W8NI13"/>
<feature type="region of interest" description="Disordered" evidence="5">
    <location>
        <begin position="327"/>
        <end position="396"/>
    </location>
</feature>
<sequence>MIEKINSGTARFRTGSTEELSTGSDSENKKSNKTTSWYTHPQSGSIEGQGQTEKVKATEESHSGAVNNGKKPKKVQPADTEEYKVSENDTLASIAAHFDTTPTELQKLNKMFTRNVFAGQTLYVPSGTQKSKSQESLKNSQSPVSSAPSKDVPTMDVPLIKMADKPPLRIPGHAERVPTPVSSPTENKEFQAPHKLSEEQARELDQECYERFIKVNAKHITDGQGVVSGVLLVTPNAVMFDPNVSDPLVLERGSERYGVIAPMDMVVSAAMYHDIAAMKVKGKREGGKKPEVYHDKSCLQFKSWCEGHPNFEVARAASEAGFVGEKKEVTPSTSTNPVKDTISPQSDTASLCSCATSQGEGGMSATSSPVAKDNGQSKLPGASHMTGREGLGDNCGDFQVVSDHEFGEFVSSESDLQEFEKVKTNSPPENGSVKKDSGQSEVSRSGYLKNEPDLISFESESKPVFFSGNESDRINDPSPVPGSSPKEMRIGNIVYLPVSESSQGEVTAKDIESAQVALSKLSVEEFEQQKSISQSTSPMDIPVVQQSESRSESRSASFGSFNVAPHLNAFVNYATGLFKGGSEVKDIGEVFEDNDPSKENKSKSDILDLKGKSDMIKQRLFSLGSKEKSDPSGADLEVAVENAVKLADKPELFQSFDKMLQNINDRLSWRYKLIPRPAVAAEDPPLYLCLHLGKPLNKSVSGTAPIQAFSKMKKKPEYWFSIPREKVDQLYAFFVQWKPELYGDEEEISAERRGFVVLEDDDKEDSEEMEVFEEYFNNGVTALQKDWEIISAEEAIRRKSVDSEDVLILPELVGTSTIMQDYHLQMLSRYMPARTIGYPWRLIYSTEQHGFSLKTLYRDMQGVDSPVMLVVKDTNDNIFGALTSCELKPSDHFYGTGESFLFTFYPEFKVFKWTGDNNFFIKGNQESLSIGAGQGLFGLWFDGDLYHGQTHRCDTYDNDILTSSEDFIVKVLEAWIFTQD</sequence>
<evidence type="ECO:0000256" key="1">
    <source>
        <dbReference type="ARBA" id="ARBA00004173"/>
    </source>
</evidence>
<feature type="domain" description="LysM" evidence="6">
    <location>
        <begin position="81"/>
        <end position="124"/>
    </location>
</feature>
<dbReference type="InterPro" id="IPR036779">
    <property type="entry name" value="LysM_dom_sf"/>
</dbReference>
<dbReference type="PANTHER" id="PTHR23354">
    <property type="entry name" value="NUCLEOLAR PROTEIN 7/ESTROGEN RECEPTOR COACTIVATOR-RELATED"/>
    <property type="match status" value="1"/>
</dbReference>
<evidence type="ECO:0000259" key="7">
    <source>
        <dbReference type="PROSITE" id="PS51886"/>
    </source>
</evidence>
<evidence type="ECO:0000313" key="9">
    <source>
        <dbReference type="Proteomes" id="UP000005408"/>
    </source>
</evidence>
<evidence type="ECO:0000259" key="6">
    <source>
        <dbReference type="PROSITE" id="PS51782"/>
    </source>
</evidence>
<feature type="region of interest" description="Disordered" evidence="5">
    <location>
        <begin position="466"/>
        <end position="486"/>
    </location>
</feature>
<dbReference type="PROSITE" id="PS51886">
    <property type="entry name" value="TLDC"/>
    <property type="match status" value="1"/>
</dbReference>
<dbReference type="EnsemblMetazoa" id="G7033.1">
    <property type="protein sequence ID" value="G7033.1:cds"/>
    <property type="gene ID" value="G7033"/>
</dbReference>
<dbReference type="CDD" id="cd00118">
    <property type="entry name" value="LysM"/>
    <property type="match status" value="1"/>
</dbReference>
<name>A0A8W8NI13_MAGGI</name>
<feature type="compositionally biased region" description="Polar residues" evidence="5">
    <location>
        <begin position="1"/>
        <end position="25"/>
    </location>
</feature>
<evidence type="ECO:0000256" key="2">
    <source>
        <dbReference type="ARBA" id="ARBA00009540"/>
    </source>
</evidence>
<dbReference type="Proteomes" id="UP000005408">
    <property type="component" value="Unassembled WGS sequence"/>
</dbReference>
<proteinExistence type="inferred from homology"/>
<feature type="compositionally biased region" description="Polar residues" evidence="5">
    <location>
        <begin position="529"/>
        <end position="538"/>
    </location>
</feature>
<feature type="region of interest" description="Disordered" evidence="5">
    <location>
        <begin position="126"/>
        <end position="195"/>
    </location>
</feature>
<dbReference type="SUPFAM" id="SSF54106">
    <property type="entry name" value="LysM domain"/>
    <property type="match status" value="1"/>
</dbReference>
<accession>A0A8W8NI13</accession>
<evidence type="ECO:0000256" key="3">
    <source>
        <dbReference type="ARBA" id="ARBA00023128"/>
    </source>
</evidence>
<evidence type="ECO:0000313" key="8">
    <source>
        <dbReference type="EnsemblMetazoa" id="G7033.1:cds"/>
    </source>
</evidence>
<dbReference type="Pfam" id="PF07534">
    <property type="entry name" value="TLD"/>
    <property type="match status" value="1"/>
</dbReference>
<dbReference type="GO" id="GO:0005634">
    <property type="term" value="C:nucleus"/>
    <property type="evidence" value="ECO:0007669"/>
    <property type="project" value="TreeGrafter"/>
</dbReference>
<dbReference type="SMART" id="SM00257">
    <property type="entry name" value="LysM"/>
    <property type="match status" value="1"/>
</dbReference>
<feature type="compositionally biased region" description="Polar residues" evidence="5">
    <location>
        <begin position="330"/>
        <end position="377"/>
    </location>
</feature>
<feature type="compositionally biased region" description="Basic and acidic residues" evidence="5">
    <location>
        <begin position="186"/>
        <end position="195"/>
    </location>
</feature>
<dbReference type="InterPro" id="IPR006571">
    <property type="entry name" value="TLDc_dom"/>
</dbReference>
<comment type="similarity">
    <text evidence="2">Belongs to the OXR1 family.</text>
</comment>
<protein>
    <recommendedName>
        <fullName evidence="4">Oxidation resistance protein 1</fullName>
    </recommendedName>
</protein>
<dbReference type="InterPro" id="IPR018392">
    <property type="entry name" value="LysM"/>
</dbReference>
<feature type="region of interest" description="Disordered" evidence="5">
    <location>
        <begin position="1"/>
        <end position="84"/>
    </location>
</feature>
<feature type="compositionally biased region" description="Basic and acidic residues" evidence="5">
    <location>
        <begin position="53"/>
        <end position="62"/>
    </location>
</feature>
<dbReference type="PROSITE" id="PS51782">
    <property type="entry name" value="LYSM"/>
    <property type="match status" value="1"/>
</dbReference>
<comment type="subcellular location">
    <subcellularLocation>
        <location evidence="1">Mitochondrion</location>
    </subcellularLocation>
</comment>
<dbReference type="Pfam" id="PF01476">
    <property type="entry name" value="LysM"/>
    <property type="match status" value="1"/>
</dbReference>
<feature type="region of interest" description="Disordered" evidence="5">
    <location>
        <begin position="410"/>
        <end position="453"/>
    </location>
</feature>